<accession>A0A151MN65</accession>
<evidence type="ECO:0000313" key="3">
    <source>
        <dbReference type="Proteomes" id="UP000050525"/>
    </source>
</evidence>
<dbReference type="Proteomes" id="UP000050525">
    <property type="component" value="Unassembled WGS sequence"/>
</dbReference>
<evidence type="ECO:0000313" key="2">
    <source>
        <dbReference type="EMBL" id="KYO25991.1"/>
    </source>
</evidence>
<proteinExistence type="predicted"/>
<feature type="transmembrane region" description="Helical" evidence="1">
    <location>
        <begin position="28"/>
        <end position="45"/>
    </location>
</feature>
<organism evidence="2 3">
    <name type="scientific">Alligator mississippiensis</name>
    <name type="common">American alligator</name>
    <dbReference type="NCBI Taxonomy" id="8496"/>
    <lineage>
        <taxon>Eukaryota</taxon>
        <taxon>Metazoa</taxon>
        <taxon>Chordata</taxon>
        <taxon>Craniata</taxon>
        <taxon>Vertebrata</taxon>
        <taxon>Euteleostomi</taxon>
        <taxon>Archelosauria</taxon>
        <taxon>Archosauria</taxon>
        <taxon>Crocodylia</taxon>
        <taxon>Alligatoridae</taxon>
        <taxon>Alligatorinae</taxon>
        <taxon>Alligator</taxon>
    </lineage>
</organism>
<dbReference type="EMBL" id="AKHW03005657">
    <property type="protein sequence ID" value="KYO25991.1"/>
    <property type="molecule type" value="Genomic_DNA"/>
</dbReference>
<reference evidence="2 3" key="1">
    <citation type="journal article" date="2012" name="Genome Biol.">
        <title>Sequencing three crocodilian genomes to illuminate the evolution of archosaurs and amniotes.</title>
        <authorList>
            <person name="St John J.A."/>
            <person name="Braun E.L."/>
            <person name="Isberg S.R."/>
            <person name="Miles L.G."/>
            <person name="Chong A.Y."/>
            <person name="Gongora J."/>
            <person name="Dalzell P."/>
            <person name="Moran C."/>
            <person name="Bed'hom B."/>
            <person name="Abzhanov A."/>
            <person name="Burgess S.C."/>
            <person name="Cooksey A.M."/>
            <person name="Castoe T.A."/>
            <person name="Crawford N.G."/>
            <person name="Densmore L.D."/>
            <person name="Drew J.C."/>
            <person name="Edwards S.V."/>
            <person name="Faircloth B.C."/>
            <person name="Fujita M.K."/>
            <person name="Greenwold M.J."/>
            <person name="Hoffmann F.G."/>
            <person name="Howard J.M."/>
            <person name="Iguchi T."/>
            <person name="Janes D.E."/>
            <person name="Khan S.Y."/>
            <person name="Kohno S."/>
            <person name="de Koning A.J."/>
            <person name="Lance S.L."/>
            <person name="McCarthy F.M."/>
            <person name="McCormack J.E."/>
            <person name="Merchant M.E."/>
            <person name="Peterson D.G."/>
            <person name="Pollock D.D."/>
            <person name="Pourmand N."/>
            <person name="Raney B.J."/>
            <person name="Roessler K.A."/>
            <person name="Sanford J.R."/>
            <person name="Sawyer R.H."/>
            <person name="Schmidt C.J."/>
            <person name="Triplett E.W."/>
            <person name="Tuberville T.D."/>
            <person name="Venegas-Anaya M."/>
            <person name="Howard J.T."/>
            <person name="Jarvis E.D."/>
            <person name="Guillette L.J.Jr."/>
            <person name="Glenn T.C."/>
            <person name="Green R.E."/>
            <person name="Ray D.A."/>
        </authorList>
    </citation>
    <scope>NUCLEOTIDE SEQUENCE [LARGE SCALE GENOMIC DNA]</scope>
    <source>
        <strain evidence="2">KSC_2009_1</strain>
    </source>
</reference>
<gene>
    <name evidence="2" type="ORF">Y1Q_0003767</name>
</gene>
<keyword evidence="3" id="KW-1185">Reference proteome</keyword>
<name>A0A151MN65_ALLMI</name>
<protein>
    <submittedName>
        <fullName evidence="2">Uncharacterized protein</fullName>
    </submittedName>
</protein>
<sequence>MSRSDAIRTIPKQCTYTTRSCLFVQVKHLFGIQLYKCGFFLFLMFREQGHKIFKWSFLSAQSFTQENLYRL</sequence>
<keyword evidence="1" id="KW-0472">Membrane</keyword>
<evidence type="ECO:0000256" key="1">
    <source>
        <dbReference type="SAM" id="Phobius"/>
    </source>
</evidence>
<keyword evidence="1" id="KW-1133">Transmembrane helix</keyword>
<keyword evidence="1" id="KW-0812">Transmembrane</keyword>
<comment type="caution">
    <text evidence="2">The sequence shown here is derived from an EMBL/GenBank/DDBJ whole genome shotgun (WGS) entry which is preliminary data.</text>
</comment>
<dbReference type="AlphaFoldDB" id="A0A151MN65"/>